<feature type="domain" description="Pseudouridine synthase RsuA/RluA-like" evidence="3">
    <location>
        <begin position="118"/>
        <end position="264"/>
    </location>
</feature>
<dbReference type="GO" id="GO:0140098">
    <property type="term" value="F:catalytic activity, acting on RNA"/>
    <property type="evidence" value="ECO:0007669"/>
    <property type="project" value="UniProtKB-ARBA"/>
</dbReference>
<dbReference type="InterPro" id="IPR006224">
    <property type="entry name" value="PsdUridine_synth_RluA-like_CS"/>
</dbReference>
<keyword evidence="2" id="KW-0413">Isomerase</keyword>
<evidence type="ECO:0000256" key="2">
    <source>
        <dbReference type="RuleBase" id="RU362028"/>
    </source>
</evidence>
<dbReference type="EC" id="5.4.99.-" evidence="2"/>
<dbReference type="AlphaFoldDB" id="E3T765"/>
<dbReference type="EMBL" id="GU260714">
    <property type="protein sequence ID" value="ADC36159.1"/>
    <property type="molecule type" value="Genomic_DNA"/>
</dbReference>
<dbReference type="InterPro" id="IPR020103">
    <property type="entry name" value="PsdUridine_synth_cat_dom_sf"/>
</dbReference>
<evidence type="ECO:0000313" key="4">
    <source>
        <dbReference type="EMBL" id="ADC36159.1"/>
    </source>
</evidence>
<protein>
    <recommendedName>
        <fullName evidence="2">Pseudouridine synthase</fullName>
        <ecNumber evidence="2">5.4.99.-</ecNumber>
    </recommendedName>
</protein>
<dbReference type="InterPro" id="IPR050188">
    <property type="entry name" value="RluA_PseudoU_synthase"/>
</dbReference>
<reference evidence="4" key="2">
    <citation type="journal article" date="2010" name="Appl. Environ. Microbiol.">
        <title>Comparative analysis of acidobacterial genomic fragments from terrestrial and aquatic metagenomic libraries, with emphasis on acidobacteria subdivision 6.</title>
        <authorList>
            <person name="Kielak A.M."/>
            <person name="van Veen J.A."/>
            <person name="Kowalchuk G.A."/>
        </authorList>
    </citation>
    <scope>NUCLEOTIDE SEQUENCE</scope>
</reference>
<reference evidence="4" key="1">
    <citation type="submission" date="2009-12" db="EMBL/GenBank/DDBJ databases">
        <authorList>
            <person name="Kielak A."/>
            <person name="van Veen J.A."/>
            <person name="Kowalchuk G.A."/>
        </authorList>
    </citation>
    <scope>NUCLEOTIDE SEQUENCE</scope>
</reference>
<dbReference type="Gene3D" id="3.30.2350.10">
    <property type="entry name" value="Pseudouridine synthase"/>
    <property type="match status" value="1"/>
</dbReference>
<accession>E3T765</accession>
<dbReference type="PROSITE" id="PS01129">
    <property type="entry name" value="PSI_RLU"/>
    <property type="match status" value="1"/>
</dbReference>
<dbReference type="Pfam" id="PF00849">
    <property type="entry name" value="PseudoU_synth_2"/>
    <property type="match status" value="1"/>
</dbReference>
<dbReference type="GO" id="GO:0003723">
    <property type="term" value="F:RNA binding"/>
    <property type="evidence" value="ECO:0007669"/>
    <property type="project" value="InterPro"/>
</dbReference>
<dbReference type="CDD" id="cd02869">
    <property type="entry name" value="PseudoU_synth_RluA_like"/>
    <property type="match status" value="1"/>
</dbReference>
<organism evidence="4">
    <name type="scientific">uncultured bacterium 162</name>
    <dbReference type="NCBI Taxonomy" id="698381"/>
    <lineage>
        <taxon>Bacteria</taxon>
        <taxon>environmental samples</taxon>
    </lineage>
</organism>
<evidence type="ECO:0000259" key="3">
    <source>
        <dbReference type="Pfam" id="PF00849"/>
    </source>
</evidence>
<dbReference type="InterPro" id="IPR006145">
    <property type="entry name" value="PsdUridine_synth_RsuA/RluA"/>
</dbReference>
<evidence type="ECO:0000256" key="1">
    <source>
        <dbReference type="ARBA" id="ARBA00010876"/>
    </source>
</evidence>
<sequence length="326" mass="34997">MFGGGPGMPRREGTLISGQVWPGLDSSQMLNRGYAYTTIISSKDRGRTLLSHLASLYTHSTAQAWQQNLDNGEVTVDGVTANGSESLASGQTLVWNRPPWVEPDAPQHFEMLFDDPYLLAVNKPSGLPTLPGGGFMENTLLRLVQNQCPSANPVHRLGRGTSGIVLFAKTPKAAAELCANWNTPRIQKVYRAVAQGVAEHDAYEILTPIGLVPHPLIGSVWGASPDGKPSKSVAKVISRAESTTTFEVSLQSGRPHQIRIHLASIGYPLVGDPLYGLGGQPLENLPGLPGDGGYLLHAQLLKFQHPISGERIELEAALPLGFSLHQ</sequence>
<proteinExistence type="inferred from homology"/>
<name>E3T765_9BACT</name>
<dbReference type="SUPFAM" id="SSF55120">
    <property type="entry name" value="Pseudouridine synthase"/>
    <property type="match status" value="1"/>
</dbReference>
<dbReference type="PANTHER" id="PTHR21600:SF88">
    <property type="entry name" value="RNA PSEUDOURIDINE SYNTHASE 5"/>
    <property type="match status" value="1"/>
</dbReference>
<dbReference type="PANTHER" id="PTHR21600">
    <property type="entry name" value="MITOCHONDRIAL RNA PSEUDOURIDINE SYNTHASE"/>
    <property type="match status" value="1"/>
</dbReference>
<dbReference type="NCBIfam" id="TIGR00005">
    <property type="entry name" value="rluA_subfam"/>
    <property type="match status" value="1"/>
</dbReference>
<comment type="catalytic activity">
    <reaction evidence="2">
        <text>a uridine in RNA = a pseudouridine in RNA</text>
        <dbReference type="Rhea" id="RHEA:48348"/>
        <dbReference type="Rhea" id="RHEA-COMP:12068"/>
        <dbReference type="Rhea" id="RHEA-COMP:12069"/>
        <dbReference type="ChEBI" id="CHEBI:65314"/>
        <dbReference type="ChEBI" id="CHEBI:65315"/>
    </reaction>
</comment>
<dbReference type="InterPro" id="IPR006225">
    <property type="entry name" value="PsdUridine_synth_RluC/D"/>
</dbReference>
<comment type="function">
    <text evidence="2">Responsible for synthesis of pseudouridine from uracil.</text>
</comment>
<comment type="similarity">
    <text evidence="1 2">Belongs to the pseudouridine synthase RluA family.</text>
</comment>
<dbReference type="GO" id="GO:0009982">
    <property type="term" value="F:pseudouridine synthase activity"/>
    <property type="evidence" value="ECO:0007669"/>
    <property type="project" value="InterPro"/>
</dbReference>
<dbReference type="GO" id="GO:0000455">
    <property type="term" value="P:enzyme-directed rRNA pseudouridine synthesis"/>
    <property type="evidence" value="ECO:0007669"/>
    <property type="project" value="TreeGrafter"/>
</dbReference>